<gene>
    <name evidence="2" type="ORF">WCY31_01445</name>
</gene>
<feature type="signal peptide" evidence="1">
    <location>
        <begin position="1"/>
        <end position="23"/>
    </location>
</feature>
<sequence length="227" mass="24583">MMYGKIAAVAASIFAAMIMTGCAAHNAGITKGEAFPQMYEEDPRSIVVLPAMNESSDAEAKDYYATTIEMPIAQTGYYVFPMEMVSDILKQEGVYDTELLYSLPADKFYDYFGADVVMFTRIKKWDVMYAVVASSLTVTIASEAVSTKTNEKLWEYEGSVTVDLTSNSGGGGLAGLLIQAIGTAINTAAADYVEYAHVANARLLFALPAGPYHPAHQTDQGVVIRKH</sequence>
<dbReference type="Proteomes" id="UP001447842">
    <property type="component" value="Chromosome"/>
</dbReference>
<reference evidence="2 3" key="1">
    <citation type="submission" date="2024-03" db="EMBL/GenBank/DDBJ databases">
        <title>Sulfurimonas sp. HSL3-1.</title>
        <authorList>
            <person name="Wang S."/>
        </authorList>
    </citation>
    <scope>NUCLEOTIDE SEQUENCE [LARGE SCALE GENOMIC DNA]</scope>
    <source>
        <strain evidence="2 3">HSL3-1</strain>
    </source>
</reference>
<feature type="chain" id="PRO_5045192076" evidence="1">
    <location>
        <begin position="24"/>
        <end position="227"/>
    </location>
</feature>
<keyword evidence="3" id="KW-1185">Reference proteome</keyword>
<name>A0ABZ3HAV0_9BACT</name>
<evidence type="ECO:0000313" key="2">
    <source>
        <dbReference type="EMBL" id="XAU15376.1"/>
    </source>
</evidence>
<dbReference type="Pfam" id="PF05643">
    <property type="entry name" value="GNA1162-like"/>
    <property type="match status" value="1"/>
</dbReference>
<dbReference type="InterPro" id="IPR008517">
    <property type="entry name" value="GNA1162-like"/>
</dbReference>
<dbReference type="Gene3D" id="3.40.50.10610">
    <property type="entry name" value="ABC-type transport auxiliary lipoprotein component"/>
    <property type="match status" value="1"/>
</dbReference>
<keyword evidence="1" id="KW-0732">Signal</keyword>
<dbReference type="PROSITE" id="PS51257">
    <property type="entry name" value="PROKAR_LIPOPROTEIN"/>
    <property type="match status" value="1"/>
</dbReference>
<evidence type="ECO:0000256" key="1">
    <source>
        <dbReference type="SAM" id="SignalP"/>
    </source>
</evidence>
<dbReference type="RefSeq" id="WP_345972869.1">
    <property type="nucleotide sequence ID" value="NZ_CP147920.1"/>
</dbReference>
<proteinExistence type="predicted"/>
<dbReference type="EMBL" id="CP147920">
    <property type="protein sequence ID" value="XAU15376.1"/>
    <property type="molecule type" value="Genomic_DNA"/>
</dbReference>
<evidence type="ECO:0000313" key="3">
    <source>
        <dbReference type="Proteomes" id="UP001447842"/>
    </source>
</evidence>
<protein>
    <submittedName>
        <fullName evidence="2">GNA1162 family protein</fullName>
    </submittedName>
</protein>
<accession>A0ABZ3HAV0</accession>
<organism evidence="2 3">
    <name type="scientific">Sulfurimonas diazotrophicus</name>
    <dbReference type="NCBI Taxonomy" id="3131939"/>
    <lineage>
        <taxon>Bacteria</taxon>
        <taxon>Pseudomonadati</taxon>
        <taxon>Campylobacterota</taxon>
        <taxon>Epsilonproteobacteria</taxon>
        <taxon>Campylobacterales</taxon>
        <taxon>Sulfurimonadaceae</taxon>
        <taxon>Sulfurimonas</taxon>
    </lineage>
</organism>